<keyword evidence="6 10" id="KW-0648">Protein biosynthesis</keyword>
<evidence type="ECO:0000256" key="8">
    <source>
        <dbReference type="ARBA" id="ARBA00049929"/>
    </source>
</evidence>
<protein>
    <recommendedName>
        <fullName evidence="2 9">Tryptophan--tRNA ligase</fullName>
        <ecNumber evidence="2 9">6.1.1.2</ecNumber>
    </recommendedName>
</protein>
<sequence>MARILTGIQSTGNPHLGNLFGVIFPSIELANSKEGSFFFIADLHSLTHIKDPKILKKFTYKVASVWLSCGLDSGSDRVALYRQSDVPEVTELAWYLTCFYPYQRLKLTHSFKDKLSYLDDVNTGLFTYPLLMASDILLSDAEKIPLGRDQLQHIEITREIAKRFNREMGDIFILPEPIVNEWFIPGLDGKKMSKSRGNVIDIFLSDMELQRQVMTIKTDNSHLHATKNTDRDIVYYLYKLLASKKKVYEMKDSYLEGDYGYFQAKEALYSLLLDSFSIEREKFAFFIQNPFVVEKILAKGALKASKAAKITIDRIRKALGFGDMAEFGLN</sequence>
<evidence type="ECO:0000256" key="7">
    <source>
        <dbReference type="ARBA" id="ARBA00023146"/>
    </source>
</evidence>
<evidence type="ECO:0000256" key="1">
    <source>
        <dbReference type="ARBA" id="ARBA00005594"/>
    </source>
</evidence>
<evidence type="ECO:0000313" key="12">
    <source>
        <dbReference type="Proteomes" id="UP000011174"/>
    </source>
</evidence>
<evidence type="ECO:0000256" key="6">
    <source>
        <dbReference type="ARBA" id="ARBA00022917"/>
    </source>
</evidence>
<keyword evidence="3 10" id="KW-0436">Ligase</keyword>
<dbReference type="Gene3D" id="1.10.240.10">
    <property type="entry name" value="Tyrosyl-Transfer RNA Synthetase"/>
    <property type="match status" value="1"/>
</dbReference>
<dbReference type="GO" id="GO:0006436">
    <property type="term" value="P:tryptophanyl-tRNA aminoacylation"/>
    <property type="evidence" value="ECO:0007669"/>
    <property type="project" value="UniProtKB-UniRule"/>
</dbReference>
<name>L7VJV3_9FLAO</name>
<evidence type="ECO:0000256" key="3">
    <source>
        <dbReference type="ARBA" id="ARBA00022598"/>
    </source>
</evidence>
<gene>
    <name evidence="11" type="primary">trpS</name>
    <name evidence="11" type="ORF">ASNER_251</name>
</gene>
<dbReference type="InterPro" id="IPR002305">
    <property type="entry name" value="aa-tRNA-synth_Ic"/>
</dbReference>
<dbReference type="EMBL" id="CP003263">
    <property type="protein sequence ID" value="AGC67002.1"/>
    <property type="molecule type" value="Genomic_DNA"/>
</dbReference>
<keyword evidence="4 10" id="KW-0547">Nucleotide-binding</keyword>
<dbReference type="EC" id="6.1.1.2" evidence="2 9"/>
<accession>L7VJV3</accession>
<dbReference type="HOGENOM" id="CLU_029244_5_0_10"/>
<dbReference type="KEGG" id="udi:ASNER_251"/>
<dbReference type="InterPro" id="IPR002306">
    <property type="entry name" value="Trp-tRNA-ligase"/>
</dbReference>
<dbReference type="AlphaFoldDB" id="L7VJV3"/>
<keyword evidence="7 10" id="KW-0030">Aminoacyl-tRNA synthetase</keyword>
<evidence type="ECO:0000256" key="4">
    <source>
        <dbReference type="ARBA" id="ARBA00022741"/>
    </source>
</evidence>
<dbReference type="PANTHER" id="PTHR43766:SF1">
    <property type="entry name" value="TRYPTOPHAN--TRNA LIGASE, MITOCHONDRIAL"/>
    <property type="match status" value="1"/>
</dbReference>
<reference evidence="11 12" key="1">
    <citation type="journal article" date="2013" name="Environ. Microbiol.">
        <title>The nutrient supplying capabilities of Uzinura, an endosymbiont of armoured scale insects.</title>
        <authorList>
            <person name="Sabree Z.L."/>
            <person name="Huang C.Y."/>
            <person name="Okusu A."/>
            <person name="Moran N.A."/>
            <person name="Normark B.B."/>
        </authorList>
    </citation>
    <scope>NUCLEOTIDE SEQUENCE [LARGE SCALE GENOMIC DNA]</scope>
    <source>
        <strain evidence="11 12">ASNER</strain>
    </source>
</reference>
<dbReference type="Pfam" id="PF00579">
    <property type="entry name" value="tRNA-synt_1b"/>
    <property type="match status" value="1"/>
</dbReference>
<dbReference type="OrthoDB" id="9801042at2"/>
<dbReference type="PANTHER" id="PTHR43766">
    <property type="entry name" value="TRYPTOPHAN--TRNA LIGASE, MITOCHONDRIAL"/>
    <property type="match status" value="1"/>
</dbReference>
<dbReference type="PRINTS" id="PR01039">
    <property type="entry name" value="TRNASYNTHTRP"/>
</dbReference>
<dbReference type="GO" id="GO:0005829">
    <property type="term" value="C:cytosol"/>
    <property type="evidence" value="ECO:0007669"/>
    <property type="project" value="TreeGrafter"/>
</dbReference>
<comment type="similarity">
    <text evidence="1 10">Belongs to the class-I aminoacyl-tRNA synthetase family.</text>
</comment>
<dbReference type="InterPro" id="IPR014729">
    <property type="entry name" value="Rossmann-like_a/b/a_fold"/>
</dbReference>
<dbReference type="GO" id="GO:0005524">
    <property type="term" value="F:ATP binding"/>
    <property type="evidence" value="ECO:0007669"/>
    <property type="project" value="UniProtKB-KW"/>
</dbReference>
<dbReference type="PATRIC" id="fig|1133592.3.peg.234"/>
<comment type="catalytic activity">
    <reaction evidence="8">
        <text>tRNA(Trp) + L-tryptophan + ATP = L-tryptophyl-tRNA(Trp) + AMP + diphosphate + H(+)</text>
        <dbReference type="Rhea" id="RHEA:24080"/>
        <dbReference type="Rhea" id="RHEA-COMP:9671"/>
        <dbReference type="Rhea" id="RHEA-COMP:9705"/>
        <dbReference type="ChEBI" id="CHEBI:15378"/>
        <dbReference type="ChEBI" id="CHEBI:30616"/>
        <dbReference type="ChEBI" id="CHEBI:33019"/>
        <dbReference type="ChEBI" id="CHEBI:57912"/>
        <dbReference type="ChEBI" id="CHEBI:78442"/>
        <dbReference type="ChEBI" id="CHEBI:78535"/>
        <dbReference type="ChEBI" id="CHEBI:456215"/>
        <dbReference type="EC" id="6.1.1.2"/>
    </reaction>
</comment>
<dbReference type="CDD" id="cd00806">
    <property type="entry name" value="TrpRS_core"/>
    <property type="match status" value="1"/>
</dbReference>
<evidence type="ECO:0000313" key="11">
    <source>
        <dbReference type="EMBL" id="AGC67002.1"/>
    </source>
</evidence>
<dbReference type="FunFam" id="1.10.240.10:FF:000005">
    <property type="entry name" value="Tryptophan--tRNA ligase"/>
    <property type="match status" value="1"/>
</dbReference>
<dbReference type="Proteomes" id="UP000011174">
    <property type="component" value="Chromosome"/>
</dbReference>
<keyword evidence="12" id="KW-1185">Reference proteome</keyword>
<dbReference type="GO" id="GO:0004830">
    <property type="term" value="F:tryptophan-tRNA ligase activity"/>
    <property type="evidence" value="ECO:0007669"/>
    <property type="project" value="UniProtKB-UniRule"/>
</dbReference>
<dbReference type="SUPFAM" id="SSF52374">
    <property type="entry name" value="Nucleotidylyl transferase"/>
    <property type="match status" value="1"/>
</dbReference>
<dbReference type="NCBIfam" id="TIGR00233">
    <property type="entry name" value="trpS"/>
    <property type="match status" value="1"/>
</dbReference>
<dbReference type="Gene3D" id="3.40.50.620">
    <property type="entry name" value="HUPs"/>
    <property type="match status" value="1"/>
</dbReference>
<evidence type="ECO:0000256" key="10">
    <source>
        <dbReference type="RuleBase" id="RU363036"/>
    </source>
</evidence>
<organism evidence="11 12">
    <name type="scientific">Candidatus Uzinura diaspidicola str. ASNER</name>
    <dbReference type="NCBI Taxonomy" id="1133592"/>
    <lineage>
        <taxon>Bacteria</taxon>
        <taxon>Pseudomonadati</taxon>
        <taxon>Bacteroidota</taxon>
        <taxon>Flavobacteriia</taxon>
        <taxon>Flavobacteriales</taxon>
        <taxon>Candidatus Uzinura</taxon>
    </lineage>
</organism>
<evidence type="ECO:0000256" key="5">
    <source>
        <dbReference type="ARBA" id="ARBA00022840"/>
    </source>
</evidence>
<proteinExistence type="inferred from homology"/>
<keyword evidence="5 10" id="KW-0067">ATP-binding</keyword>
<dbReference type="STRING" id="1133592.ASNER_251"/>
<evidence type="ECO:0000256" key="9">
    <source>
        <dbReference type="NCBIfam" id="TIGR00233"/>
    </source>
</evidence>
<dbReference type="InterPro" id="IPR050203">
    <property type="entry name" value="Trp-tRNA_synthetase"/>
</dbReference>
<evidence type="ECO:0000256" key="2">
    <source>
        <dbReference type="ARBA" id="ARBA00013161"/>
    </source>
</evidence>